<dbReference type="Proteomes" id="UP001057375">
    <property type="component" value="Unassembled WGS sequence"/>
</dbReference>
<evidence type="ECO:0000313" key="3">
    <source>
        <dbReference type="Proteomes" id="UP001057375"/>
    </source>
</evidence>
<accession>A0ABQ5K3Y9</accession>
<feature type="region of interest" description="Disordered" evidence="1">
    <location>
        <begin position="124"/>
        <end position="243"/>
    </location>
</feature>
<keyword evidence="3" id="KW-1185">Reference proteome</keyword>
<dbReference type="EMBL" id="BQXS01012617">
    <property type="protein sequence ID" value="GKT25840.1"/>
    <property type="molecule type" value="Genomic_DNA"/>
</dbReference>
<proteinExistence type="predicted"/>
<feature type="compositionally biased region" description="Basic and acidic residues" evidence="1">
    <location>
        <begin position="42"/>
        <end position="59"/>
    </location>
</feature>
<sequence length="243" mass="26664">MSFFRKIFRPCGCSKPVEADIVNDSIPQDGEHPRISFQPLETPEKIDKHESHDYKKEELPTSSPPKDIKLDKDQSPNLPKYIPDSASEPVYTPTIIPHTPDAKQETRQIMDEGGAELDIEIESTFPTISSSKPGSEGIPPESKIDQHESVSDSPHFMDSPKADITPSKPLENPLDQPIAVQTTIIKTLGSEISDNNDSTDSVDDSSTSSSSSLPPIPGKNKTQINHETDKITSPELDNPNKSV</sequence>
<gene>
    <name evidence="2" type="ORF">ADUPG1_013156</name>
</gene>
<organism evidence="2 3">
    <name type="scientific">Aduncisulcus paluster</name>
    <dbReference type="NCBI Taxonomy" id="2918883"/>
    <lineage>
        <taxon>Eukaryota</taxon>
        <taxon>Metamonada</taxon>
        <taxon>Carpediemonas-like organisms</taxon>
        <taxon>Aduncisulcus</taxon>
    </lineage>
</organism>
<feature type="region of interest" description="Disordered" evidence="1">
    <location>
        <begin position="24"/>
        <end position="104"/>
    </location>
</feature>
<comment type="caution">
    <text evidence="2">The sequence shown here is derived from an EMBL/GenBank/DDBJ whole genome shotgun (WGS) entry which is preliminary data.</text>
</comment>
<reference evidence="2" key="1">
    <citation type="submission" date="2022-03" db="EMBL/GenBank/DDBJ databases">
        <title>Draft genome sequence of Aduncisulcus paluster, a free-living microaerophilic Fornicata.</title>
        <authorList>
            <person name="Yuyama I."/>
            <person name="Kume K."/>
            <person name="Tamura T."/>
            <person name="Inagaki Y."/>
            <person name="Hashimoto T."/>
        </authorList>
    </citation>
    <scope>NUCLEOTIDE SEQUENCE</scope>
    <source>
        <strain evidence="2">NY0171</strain>
    </source>
</reference>
<evidence type="ECO:0000256" key="1">
    <source>
        <dbReference type="SAM" id="MobiDB-lite"/>
    </source>
</evidence>
<feature type="non-terminal residue" evidence="2">
    <location>
        <position position="243"/>
    </location>
</feature>
<feature type="compositionally biased region" description="Low complexity" evidence="1">
    <location>
        <begin position="193"/>
        <end position="212"/>
    </location>
</feature>
<name>A0ABQ5K3Y9_9EUKA</name>
<evidence type="ECO:0000313" key="2">
    <source>
        <dbReference type="EMBL" id="GKT25840.1"/>
    </source>
</evidence>
<protein>
    <submittedName>
        <fullName evidence="2">Uncharacterized protein</fullName>
    </submittedName>
</protein>
<feature type="compositionally biased region" description="Polar residues" evidence="1">
    <location>
        <begin position="124"/>
        <end position="133"/>
    </location>
</feature>